<dbReference type="EMBL" id="JAKJLQ010000002">
    <property type="protein sequence ID" value="MDF6100013.1"/>
    <property type="molecule type" value="Genomic_DNA"/>
</dbReference>
<proteinExistence type="predicted"/>
<dbReference type="RefSeq" id="WP_055475070.1">
    <property type="nucleotide sequence ID" value="NZ_CP121270.1"/>
</dbReference>
<dbReference type="Proteomes" id="UP001152308">
    <property type="component" value="Unassembled WGS sequence"/>
</dbReference>
<evidence type="ECO:0000313" key="1">
    <source>
        <dbReference type="EMBL" id="MDF6100013.1"/>
    </source>
</evidence>
<reference evidence="1" key="1">
    <citation type="journal article" date="2022" name="Data Brief">
        <title>Draft genome sequence data of Gordonia hongkongensis strain EUFUS-Z928 isolated from the octocoral Eunicea fusca.</title>
        <authorList>
            <person name="Sanchez-Suarez J."/>
            <person name="Diaz L."/>
            <person name="Melo-Bolivar J."/>
            <person name="Villamil L."/>
        </authorList>
    </citation>
    <scope>NUCLEOTIDE SEQUENCE</scope>
    <source>
        <strain evidence="1">EUFUS-Z928</strain>
    </source>
</reference>
<organism evidence="2 4">
    <name type="scientific">Gordonia hongkongensis</name>
    <dbReference type="NCBI Taxonomy" id="1701090"/>
    <lineage>
        <taxon>Bacteria</taxon>
        <taxon>Bacillati</taxon>
        <taxon>Actinomycetota</taxon>
        <taxon>Actinomycetes</taxon>
        <taxon>Mycobacteriales</taxon>
        <taxon>Gordoniaceae</taxon>
        <taxon>Gordonia</taxon>
    </lineage>
</organism>
<gene>
    <name evidence="1" type="ORF">L2299_02995</name>
    <name evidence="2" type="ORF">P9A14_08320</name>
</gene>
<evidence type="ECO:0000313" key="4">
    <source>
        <dbReference type="Proteomes" id="UP001213504"/>
    </source>
</evidence>
<sequence>MLAASRQHHAPPTTNHRYAHQYLPREHQNGFVRGDFTQHSSIGTRIGQGLHSVYQVVGYSIALASWPNQAIARAACLTDENWMAAISSWCHTGYVPEELSATEAARYRAAFAAGADMRSAYTGGDTNERQAAAAALWQSLTKIDPEHTGDKLHIPDDAGPYREALTAILCRIPDGWGRWISCDAGWYRLICQLDRQLAAIDPGYEVHQVKEKFGALRYYFATSPGLPATNEQRMDDLVAAAETASCNTCERCGHGGIRQRSTGQGIRTLCADCADTLGGYSQTA</sequence>
<dbReference type="AlphaFoldDB" id="A0AAX3TD46"/>
<evidence type="ECO:0000313" key="2">
    <source>
        <dbReference type="EMBL" id="WFP26482.1"/>
    </source>
</evidence>
<protein>
    <submittedName>
        <fullName evidence="2">Uncharacterized protein</fullName>
    </submittedName>
</protein>
<reference evidence="1" key="2">
    <citation type="submission" date="2022-01" db="EMBL/GenBank/DDBJ databases">
        <authorList>
            <person name="Sanchez-Suarez J."/>
            <person name="Villamil L."/>
            <person name="Diaz L.E."/>
        </authorList>
    </citation>
    <scope>NUCLEOTIDE SEQUENCE</scope>
    <source>
        <strain evidence="1">EUFUS-Z928</strain>
    </source>
</reference>
<evidence type="ECO:0000313" key="3">
    <source>
        <dbReference type="Proteomes" id="UP001152308"/>
    </source>
</evidence>
<accession>A0AAX3TD46</accession>
<dbReference type="EMBL" id="CP121270">
    <property type="protein sequence ID" value="WFP26482.1"/>
    <property type="molecule type" value="Genomic_DNA"/>
</dbReference>
<name>A0AAX3TD46_9ACTN</name>
<reference evidence="2" key="3">
    <citation type="submission" date="2023-04" db="EMBL/GenBank/DDBJ databases">
        <title>Complete genome sequence of a phthalic acid esters degrading bacterial strain.</title>
        <authorList>
            <person name="Weng L."/>
            <person name="Jia Y."/>
            <person name="Ren L."/>
        </authorList>
    </citation>
    <scope>NUCLEOTIDE SEQUENCE</scope>
    <source>
        <strain evidence="2">RL-LY01</strain>
    </source>
</reference>
<dbReference type="Proteomes" id="UP001213504">
    <property type="component" value="Chromosome"/>
</dbReference>
<keyword evidence="3" id="KW-1185">Reference proteome</keyword>